<reference evidence="1 2" key="1">
    <citation type="submission" date="2016-05" db="EMBL/GenBank/DDBJ databases">
        <title>Paenibacillus sp. 1ZS3-15 nov., isolated from the rhizosphere soil.</title>
        <authorList>
            <person name="Zhang X.X."/>
            <person name="Zhang J."/>
        </authorList>
    </citation>
    <scope>NUCLEOTIDE SEQUENCE [LARGE SCALE GENOMIC DNA]</scope>
    <source>
        <strain evidence="1 2">1ZS3-15</strain>
    </source>
</reference>
<gene>
    <name evidence="1" type="ORF">A8708_22120</name>
</gene>
<name>A0A198A7L3_9BACL</name>
<proteinExistence type="predicted"/>
<dbReference type="RefSeq" id="WP_068665972.1">
    <property type="nucleotide sequence ID" value="NZ_LYPB01000072.1"/>
</dbReference>
<organism evidence="1 2">
    <name type="scientific">Paenibacillus oryzisoli</name>
    <dbReference type="NCBI Taxonomy" id="1850517"/>
    <lineage>
        <taxon>Bacteria</taxon>
        <taxon>Bacillati</taxon>
        <taxon>Bacillota</taxon>
        <taxon>Bacilli</taxon>
        <taxon>Bacillales</taxon>
        <taxon>Paenibacillaceae</taxon>
        <taxon>Paenibacillus</taxon>
    </lineage>
</organism>
<accession>A0A198A7L3</accession>
<dbReference type="Proteomes" id="UP000078454">
    <property type="component" value="Unassembled WGS sequence"/>
</dbReference>
<evidence type="ECO:0000313" key="2">
    <source>
        <dbReference type="Proteomes" id="UP000078454"/>
    </source>
</evidence>
<protein>
    <submittedName>
        <fullName evidence="1">Uncharacterized protein</fullName>
    </submittedName>
</protein>
<comment type="caution">
    <text evidence="1">The sequence shown here is derived from an EMBL/GenBank/DDBJ whole genome shotgun (WGS) entry which is preliminary data.</text>
</comment>
<sequence>MEWNEGSEGKLSKAITKEEMQNTKAFLLNHKQDSILTQNYEKNEDKRVVTSEQKEEYEAAKKRIEVIETVLSLITDDDTRQIIEYRYVKGLSRKYVNARINYVERTIDRRAELGIKLIIQNLKRLGFAGYIYPGNPLMEYLHAAKKILDDYPKSKLIVKDYEEHKETSTELQRKVYEQSKLNVEIAERAVSVIADSETRKLVEFRFIKGNTRKLTVLRFTGSISESTIDRRLEEGIRQIADTLASWV</sequence>
<keyword evidence="2" id="KW-1185">Reference proteome</keyword>
<dbReference type="AlphaFoldDB" id="A0A198A7L3"/>
<evidence type="ECO:0000313" key="1">
    <source>
        <dbReference type="EMBL" id="OAS17464.1"/>
    </source>
</evidence>
<dbReference type="STRING" id="1850517.A8708_22120"/>
<dbReference type="EMBL" id="LYPB01000072">
    <property type="protein sequence ID" value="OAS17464.1"/>
    <property type="molecule type" value="Genomic_DNA"/>
</dbReference>